<feature type="compositionally biased region" description="Basic and acidic residues" evidence="1">
    <location>
        <begin position="607"/>
        <end position="623"/>
    </location>
</feature>
<feature type="region of interest" description="Disordered" evidence="1">
    <location>
        <begin position="704"/>
        <end position="806"/>
    </location>
</feature>
<dbReference type="GO" id="GO:0035805">
    <property type="term" value="C:egg coat"/>
    <property type="evidence" value="ECO:0007669"/>
    <property type="project" value="TreeGrafter"/>
</dbReference>
<gene>
    <name evidence="3" type="ORF">XNOV1_A031340</name>
</gene>
<feature type="compositionally biased region" description="Basic and acidic residues" evidence="1">
    <location>
        <begin position="741"/>
        <end position="780"/>
    </location>
</feature>
<sequence>MHLKNRGNYVGFLLIYTITITTLPLGSWSWTTRANGKLQQLDSRRPRESKNPPNWDKLHNSRKETETSTKTPPTNCTEGEIWAVIHGKFTIVGLLESNTPHAGFQSDSAVSAQSKDGQRGVKGQQHSDSEESWQRLQPVVECGDKAMTLTVRRRRAVQLLLDRENKSSLPLSQLSPECGYSVLSTWKDLSLVAHYDACHVTQEDDHYVLPLLWRGTPVRVSCPTSQMEPQAAGPSSPCCSPYGLTVKVQGLPDAEELRVNVRGEWTPLEALAEQCGYTVDRGDAEIIFTAPYIACGITVKGGKHTLALQIREKIFTLTCPVFGPEDPPLTNQPPIDSYAQQTEHKPQSNEPLPWAPPFYLAPPHYPHPTYHHTHPPHNTKLPPTPQPPTPGPVFVPRAHPPVHDQTYNTQQEAEQDYSSHLDAQISPPSSDHVKDTSKERQDLLTKPETPNSAHSPASEAGFPTQVEAPPLQQLSNAFAQYYHYYHHPKIPLDGPAKDPDPGPRIPKEQPPRPVSPESFPSAQPSEAAPDPHSPPASPGFSHKTSRSINPHPPPHYPHHYFYYFPHTARDEAERPPPPDSKEDDQHSKSSSFLLENSSEHNLNPYAEKPKPDEVKNVHSKSAERLQLPFLSDEEDDGEVADVAANPRSFPPDPDPVPTPEQPPLPSPASSYHHPLYPYYLHLYYYYYYLHLYQQYFGTGSLPSNPDHVSPTPSKQALDPLHQTSFTPPEHPSSQTSTPPTKPKDDSHDPHLHPYYHSDFHYHPVESVDNQEPHPAERSSSESESYPPSHTDDIERDPWLPTAEEGYPSMPLQLQSLYSYYMTQQHPNDPLEHPDGEEEKQVDSEMEDQLKADLYTPFASPCCLGCVSDIDCSTFPGCCLYLVEGCTTGQHFIFVVPDSAVESTVSFPAHPSEVFDQTDSYLFEDHGVHSFHQDPTSVQENYTGEGPHPRLAVGEDKEGALHSTYRM</sequence>
<keyword evidence="2" id="KW-0472">Membrane</keyword>
<dbReference type="GO" id="GO:0035804">
    <property type="term" value="F:structural constituent of egg coat"/>
    <property type="evidence" value="ECO:0007669"/>
    <property type="project" value="TreeGrafter"/>
</dbReference>
<dbReference type="EMBL" id="OY660879">
    <property type="protein sequence ID" value="CAJ1075778.1"/>
    <property type="molecule type" value="Genomic_DNA"/>
</dbReference>
<feature type="compositionally biased region" description="Basic and acidic residues" evidence="1">
    <location>
        <begin position="567"/>
        <end position="587"/>
    </location>
</feature>
<keyword evidence="2" id="KW-0812">Transmembrane</keyword>
<proteinExistence type="predicted"/>
<reference evidence="3" key="1">
    <citation type="submission" date="2023-08" db="EMBL/GenBank/DDBJ databases">
        <authorList>
            <person name="Alioto T."/>
            <person name="Alioto T."/>
            <person name="Gomez Garrido J."/>
        </authorList>
    </citation>
    <scope>NUCLEOTIDE SEQUENCE</scope>
</reference>
<dbReference type="GO" id="GO:0032190">
    <property type="term" value="F:acrosin binding"/>
    <property type="evidence" value="ECO:0007669"/>
    <property type="project" value="TreeGrafter"/>
</dbReference>
<keyword evidence="2" id="KW-1133">Transmembrane helix</keyword>
<dbReference type="PANTHER" id="PTHR23343">
    <property type="entry name" value="ZONA PELLUCIDA SPERM-BINDING PROTEIN"/>
    <property type="match status" value="1"/>
</dbReference>
<feature type="region of interest" description="Disordered" evidence="1">
    <location>
        <begin position="325"/>
        <end position="463"/>
    </location>
</feature>
<feature type="compositionally biased region" description="Pro residues" evidence="1">
    <location>
        <begin position="648"/>
        <end position="666"/>
    </location>
</feature>
<dbReference type="PANTHER" id="PTHR23343:SF117">
    <property type="entry name" value="ZONA PELLUCIDA SPERM-BINDING PROTEIN 4-LIKE ISOFORM X1"/>
    <property type="match status" value="1"/>
</dbReference>
<dbReference type="Proteomes" id="UP001178508">
    <property type="component" value="Chromosome 16"/>
</dbReference>
<feature type="compositionally biased region" description="Polar residues" evidence="1">
    <location>
        <begin position="932"/>
        <end position="941"/>
    </location>
</feature>
<feature type="compositionally biased region" description="Polar residues" evidence="1">
    <location>
        <begin position="332"/>
        <end position="341"/>
    </location>
</feature>
<feature type="compositionally biased region" description="Pro residues" evidence="1">
    <location>
        <begin position="353"/>
        <end position="366"/>
    </location>
</feature>
<feature type="region of interest" description="Disordered" evidence="1">
    <location>
        <begin position="824"/>
        <end position="845"/>
    </location>
</feature>
<feature type="region of interest" description="Disordered" evidence="1">
    <location>
        <begin position="104"/>
        <end position="134"/>
    </location>
</feature>
<feature type="transmembrane region" description="Helical" evidence="2">
    <location>
        <begin position="12"/>
        <end position="30"/>
    </location>
</feature>
<evidence type="ECO:0000256" key="1">
    <source>
        <dbReference type="SAM" id="MobiDB-lite"/>
    </source>
</evidence>
<feature type="compositionally biased region" description="Pro residues" evidence="1">
    <location>
        <begin position="382"/>
        <end position="393"/>
    </location>
</feature>
<dbReference type="GO" id="GO:0060468">
    <property type="term" value="P:prevention of polyspermy"/>
    <property type="evidence" value="ECO:0007669"/>
    <property type="project" value="TreeGrafter"/>
</dbReference>
<organism evidence="3 4">
    <name type="scientific">Xyrichtys novacula</name>
    <name type="common">Pearly razorfish</name>
    <name type="synonym">Hemipteronotus novacula</name>
    <dbReference type="NCBI Taxonomy" id="13765"/>
    <lineage>
        <taxon>Eukaryota</taxon>
        <taxon>Metazoa</taxon>
        <taxon>Chordata</taxon>
        <taxon>Craniata</taxon>
        <taxon>Vertebrata</taxon>
        <taxon>Euteleostomi</taxon>
        <taxon>Actinopterygii</taxon>
        <taxon>Neopterygii</taxon>
        <taxon>Teleostei</taxon>
        <taxon>Neoteleostei</taxon>
        <taxon>Acanthomorphata</taxon>
        <taxon>Eupercaria</taxon>
        <taxon>Labriformes</taxon>
        <taxon>Labridae</taxon>
        <taxon>Xyrichtys</taxon>
    </lineage>
</organism>
<feature type="compositionally biased region" description="Polar residues" evidence="1">
    <location>
        <begin position="104"/>
        <end position="115"/>
    </location>
</feature>
<evidence type="ECO:0000313" key="4">
    <source>
        <dbReference type="Proteomes" id="UP001178508"/>
    </source>
</evidence>
<dbReference type="InterPro" id="IPR051148">
    <property type="entry name" value="Zona_Pellucida_Domain_gp"/>
</dbReference>
<dbReference type="AlphaFoldDB" id="A0AAV1GQL8"/>
<accession>A0AAV1GQL8</accession>
<feature type="compositionally biased region" description="Low complexity" evidence="1">
    <location>
        <begin position="588"/>
        <end position="603"/>
    </location>
</feature>
<feature type="region of interest" description="Disordered" evidence="1">
    <location>
        <begin position="932"/>
        <end position="952"/>
    </location>
</feature>
<feature type="compositionally biased region" description="Basic and acidic residues" evidence="1">
    <location>
        <begin position="495"/>
        <end position="510"/>
    </location>
</feature>
<protein>
    <submittedName>
        <fullName evidence="3">Uncharacterized protein LOC121503791</fullName>
    </submittedName>
</protein>
<feature type="compositionally biased region" description="Basic and acidic residues" evidence="1">
    <location>
        <begin position="431"/>
        <end position="445"/>
    </location>
</feature>
<evidence type="ECO:0000313" key="3">
    <source>
        <dbReference type="EMBL" id="CAJ1075778.1"/>
    </source>
</evidence>
<feature type="compositionally biased region" description="Basic and acidic residues" evidence="1">
    <location>
        <begin position="828"/>
        <end position="845"/>
    </location>
</feature>
<dbReference type="GO" id="GO:0007339">
    <property type="term" value="P:binding of sperm to zona pellucida"/>
    <property type="evidence" value="ECO:0007669"/>
    <property type="project" value="TreeGrafter"/>
</dbReference>
<evidence type="ECO:0000256" key="2">
    <source>
        <dbReference type="SAM" id="Phobius"/>
    </source>
</evidence>
<feature type="compositionally biased region" description="Polar residues" evidence="1">
    <location>
        <begin position="405"/>
        <end position="418"/>
    </location>
</feature>
<feature type="compositionally biased region" description="Basic and acidic residues" evidence="1">
    <location>
        <begin position="42"/>
        <end position="67"/>
    </location>
</feature>
<name>A0AAV1GQL8_XYRNO</name>
<keyword evidence="4" id="KW-1185">Reference proteome</keyword>
<feature type="region of interest" description="Disordered" evidence="1">
    <location>
        <begin position="489"/>
        <end position="670"/>
    </location>
</feature>
<feature type="region of interest" description="Disordered" evidence="1">
    <location>
        <begin position="39"/>
        <end position="76"/>
    </location>
</feature>